<dbReference type="OrthoDB" id="9807937at2"/>
<dbReference type="PATRIC" id="fig|540747.5.peg.4090"/>
<evidence type="ECO:0000313" key="10">
    <source>
        <dbReference type="Proteomes" id="UP000051401"/>
    </source>
</evidence>
<reference evidence="8 10" key="1">
    <citation type="submission" date="2015-04" db="EMBL/GenBank/DDBJ databases">
        <title>The draft genome sequence of Roseovarius indicus B108T.</title>
        <authorList>
            <person name="Li G."/>
            <person name="Lai Q."/>
            <person name="Shao Z."/>
            <person name="Yan P."/>
        </authorList>
    </citation>
    <scope>NUCLEOTIDE SEQUENCE [LARGE SCALE GENOMIC DNA]</scope>
    <source>
        <strain evidence="8 10">B108</strain>
    </source>
</reference>
<dbReference type="Proteomes" id="UP000325785">
    <property type="component" value="Plasmid pRIdsm_02"/>
</dbReference>
<dbReference type="Pfam" id="PF00892">
    <property type="entry name" value="EamA"/>
    <property type="match status" value="2"/>
</dbReference>
<dbReference type="KEGG" id="rid:RIdsm_05810"/>
<evidence type="ECO:0000313" key="8">
    <source>
        <dbReference type="EMBL" id="KRS14848.1"/>
    </source>
</evidence>
<evidence type="ECO:0000259" key="7">
    <source>
        <dbReference type="Pfam" id="PF00892"/>
    </source>
</evidence>
<feature type="transmembrane region" description="Helical" evidence="6">
    <location>
        <begin position="190"/>
        <end position="209"/>
    </location>
</feature>
<feature type="transmembrane region" description="Helical" evidence="6">
    <location>
        <begin position="157"/>
        <end position="178"/>
    </location>
</feature>
<feature type="transmembrane region" description="Helical" evidence="6">
    <location>
        <begin position="73"/>
        <end position="95"/>
    </location>
</feature>
<geneLocation type="plasmid" evidence="9">
    <name>pRIdsm_02</name>
</geneLocation>
<comment type="subcellular location">
    <subcellularLocation>
        <location evidence="1">Membrane</location>
        <topology evidence="1">Multi-pass membrane protein</topology>
    </subcellularLocation>
</comment>
<feature type="transmembrane region" description="Helical" evidence="6">
    <location>
        <begin position="101"/>
        <end position="122"/>
    </location>
</feature>
<gene>
    <name evidence="9" type="ORF">RIdsm_05810</name>
    <name evidence="8" type="ORF">XM52_26635</name>
</gene>
<dbReference type="EMBL" id="CP031600">
    <property type="protein sequence ID" value="QEW29964.1"/>
    <property type="molecule type" value="Genomic_DNA"/>
</dbReference>
<evidence type="ECO:0000256" key="6">
    <source>
        <dbReference type="SAM" id="Phobius"/>
    </source>
</evidence>
<keyword evidence="4 6" id="KW-1133">Transmembrane helix</keyword>
<comment type="similarity">
    <text evidence="2">Belongs to the EamA transporter family.</text>
</comment>
<dbReference type="GO" id="GO:0016020">
    <property type="term" value="C:membrane"/>
    <property type="evidence" value="ECO:0007669"/>
    <property type="project" value="UniProtKB-SubCell"/>
</dbReference>
<feature type="domain" description="EamA" evidence="7">
    <location>
        <begin position="160"/>
        <end position="296"/>
    </location>
</feature>
<dbReference type="InterPro" id="IPR050638">
    <property type="entry name" value="AA-Vitamin_Transporters"/>
</dbReference>
<organism evidence="8 10">
    <name type="scientific">Roseovarius indicus</name>
    <dbReference type="NCBI Taxonomy" id="540747"/>
    <lineage>
        <taxon>Bacteria</taxon>
        <taxon>Pseudomonadati</taxon>
        <taxon>Pseudomonadota</taxon>
        <taxon>Alphaproteobacteria</taxon>
        <taxon>Rhodobacterales</taxon>
        <taxon>Roseobacteraceae</taxon>
        <taxon>Roseovarius</taxon>
    </lineage>
</organism>
<sequence>MTDASFKRQLLVYAQLFFGMALFGTGTPSAKIVSEAFPVFLGPFLRLTIAALALTPFLFIYRKQLPQISWQNWIKIVVIGGVGIVAFTLFLLYGMQRVNGVVGSVVMSLSPAAMATAAVVFMGDSLGWRKLLAITLAVAGVLVINVSGQSIQASGWTLVLGSVLVFSAVASQTLYSILGKQMIRELSPVVALPLIVWVAVLLFAGPGLYQATSFDFAEPSLNAWIALVVWGMGPLAIGTLIWFRGLSQVSASTASGYMSAMPASALALSYLWLGDKFYPIHLVGFVLVFSSIGLVTWAHRVKEASQQDKQRASESHNCALPC</sequence>
<geneLocation type="plasmid" evidence="11">
    <name>pridsm_02</name>
</geneLocation>
<evidence type="ECO:0000313" key="9">
    <source>
        <dbReference type="EMBL" id="QEW29964.1"/>
    </source>
</evidence>
<feature type="transmembrane region" description="Helical" evidence="6">
    <location>
        <begin position="255"/>
        <end position="273"/>
    </location>
</feature>
<dbReference type="Proteomes" id="UP000051401">
    <property type="component" value="Unassembled WGS sequence"/>
</dbReference>
<feature type="transmembrane region" description="Helical" evidence="6">
    <location>
        <begin position="131"/>
        <end position="151"/>
    </location>
</feature>
<evidence type="ECO:0000256" key="3">
    <source>
        <dbReference type="ARBA" id="ARBA00022692"/>
    </source>
</evidence>
<dbReference type="PANTHER" id="PTHR32322">
    <property type="entry name" value="INNER MEMBRANE TRANSPORTER"/>
    <property type="match status" value="1"/>
</dbReference>
<keyword evidence="5 6" id="KW-0472">Membrane</keyword>
<keyword evidence="3 6" id="KW-0812">Transmembrane</keyword>
<evidence type="ECO:0000256" key="5">
    <source>
        <dbReference type="ARBA" id="ARBA00023136"/>
    </source>
</evidence>
<dbReference type="RefSeq" id="WP_057821340.1">
    <property type="nucleotide sequence ID" value="NZ_CP031600.1"/>
</dbReference>
<feature type="transmembrane region" description="Helical" evidence="6">
    <location>
        <begin position="40"/>
        <end position="61"/>
    </location>
</feature>
<feature type="transmembrane region" description="Helical" evidence="6">
    <location>
        <begin position="221"/>
        <end position="243"/>
    </location>
</feature>
<accession>A0A0T5P138</accession>
<keyword evidence="10" id="KW-1185">Reference proteome</keyword>
<dbReference type="EMBL" id="LAXI01000032">
    <property type="protein sequence ID" value="KRS14848.1"/>
    <property type="molecule type" value="Genomic_DNA"/>
</dbReference>
<dbReference type="PANTHER" id="PTHR32322:SF2">
    <property type="entry name" value="EAMA DOMAIN-CONTAINING PROTEIN"/>
    <property type="match status" value="1"/>
</dbReference>
<keyword evidence="9" id="KW-0614">Plasmid</keyword>
<evidence type="ECO:0000313" key="11">
    <source>
        <dbReference type="Proteomes" id="UP000325785"/>
    </source>
</evidence>
<dbReference type="Gene3D" id="1.10.3730.20">
    <property type="match status" value="1"/>
</dbReference>
<protein>
    <submittedName>
        <fullName evidence="9">Carboxylate/amino acid/amine transporter</fullName>
    </submittedName>
</protein>
<dbReference type="AlphaFoldDB" id="A0A0T5P138"/>
<feature type="transmembrane region" description="Helical" evidence="6">
    <location>
        <begin position="279"/>
        <end position="299"/>
    </location>
</feature>
<proteinExistence type="inferred from homology"/>
<dbReference type="SUPFAM" id="SSF103481">
    <property type="entry name" value="Multidrug resistance efflux transporter EmrE"/>
    <property type="match status" value="2"/>
</dbReference>
<reference evidence="9 11" key="2">
    <citation type="submission" date="2018-08" db="EMBL/GenBank/DDBJ databases">
        <title>Genetic Globetrotter - A new plasmid hitch-hiking vast phylogenetic and geographic distances.</title>
        <authorList>
            <person name="Vollmers J."/>
            <person name="Petersen J."/>
        </authorList>
    </citation>
    <scope>NUCLEOTIDE SEQUENCE [LARGE SCALE GENOMIC DNA]</scope>
    <source>
        <strain evidence="9 11">DSM 26383</strain>
        <plasmid evidence="9">pRIdsm_02</plasmid>
        <plasmid evidence="11">pridsm_02</plasmid>
    </source>
</reference>
<evidence type="ECO:0000256" key="2">
    <source>
        <dbReference type="ARBA" id="ARBA00007362"/>
    </source>
</evidence>
<feature type="domain" description="EamA" evidence="7">
    <location>
        <begin position="16"/>
        <end position="145"/>
    </location>
</feature>
<dbReference type="InterPro" id="IPR000620">
    <property type="entry name" value="EamA_dom"/>
</dbReference>
<name>A0A0T5P138_9RHOB</name>
<dbReference type="InterPro" id="IPR037185">
    <property type="entry name" value="EmrE-like"/>
</dbReference>
<evidence type="ECO:0000256" key="1">
    <source>
        <dbReference type="ARBA" id="ARBA00004141"/>
    </source>
</evidence>
<evidence type="ECO:0000256" key="4">
    <source>
        <dbReference type="ARBA" id="ARBA00022989"/>
    </source>
</evidence>